<dbReference type="OrthoDB" id="532520at2"/>
<dbReference type="GO" id="GO:0006508">
    <property type="term" value="P:proteolysis"/>
    <property type="evidence" value="ECO:0007669"/>
    <property type="project" value="UniProtKB-KW"/>
</dbReference>
<evidence type="ECO:0000256" key="1">
    <source>
        <dbReference type="SAM" id="SignalP"/>
    </source>
</evidence>
<dbReference type="GO" id="GO:0008233">
    <property type="term" value="F:peptidase activity"/>
    <property type="evidence" value="ECO:0007669"/>
    <property type="project" value="UniProtKB-KW"/>
</dbReference>
<feature type="signal peptide" evidence="1">
    <location>
        <begin position="1"/>
        <end position="20"/>
    </location>
</feature>
<dbReference type="Proteomes" id="UP000005744">
    <property type="component" value="Unassembled WGS sequence"/>
</dbReference>
<dbReference type="eggNOG" id="COG5661">
    <property type="taxonomic scope" value="Bacteria"/>
</dbReference>
<keyword evidence="1" id="KW-0732">Signal</keyword>
<gene>
    <name evidence="2" type="ORF">BegalDRAFT_0972</name>
</gene>
<keyword evidence="2" id="KW-0645">Protease</keyword>
<dbReference type="HOGENOM" id="CLU_117131_0_0_6"/>
<proteinExistence type="predicted"/>
<dbReference type="EMBL" id="JH600070">
    <property type="protein sequence ID" value="EIJ41876.1"/>
    <property type="molecule type" value="Genomic_DNA"/>
</dbReference>
<accession>I3CE33</accession>
<dbReference type="InterPro" id="IPR010321">
    <property type="entry name" value="DUF922"/>
</dbReference>
<reference evidence="2 3" key="1">
    <citation type="submission" date="2011-11" db="EMBL/GenBank/DDBJ databases">
        <title>Improved High-Quality Draft sequence of Beggiatoa alba B18lD.</title>
        <authorList>
            <consortium name="US DOE Joint Genome Institute"/>
            <person name="Lucas S."/>
            <person name="Han J."/>
            <person name="Lapidus A."/>
            <person name="Cheng J.-F."/>
            <person name="Goodwin L."/>
            <person name="Pitluck S."/>
            <person name="Peters L."/>
            <person name="Mikhailova N."/>
            <person name="Held B."/>
            <person name="Detter J.C."/>
            <person name="Han C."/>
            <person name="Tapia R."/>
            <person name="Land M."/>
            <person name="Hauser L."/>
            <person name="Kyrpides N."/>
            <person name="Ivanova N."/>
            <person name="Pagani I."/>
            <person name="Samuel K."/>
            <person name="Teske A."/>
            <person name="Mueller J."/>
            <person name="Woyke T."/>
        </authorList>
    </citation>
    <scope>NUCLEOTIDE SEQUENCE [LARGE SCALE GENOMIC DNA]</scope>
    <source>
        <strain evidence="2 3">B18LD</strain>
    </source>
</reference>
<evidence type="ECO:0000313" key="3">
    <source>
        <dbReference type="Proteomes" id="UP000005744"/>
    </source>
</evidence>
<sequence>MNITPLFALSLLLVAQFAEARPDINTETYYYIVDGKDAKAIRKDLNEKRQGNYDAYTKWSVKWRFFWDKKPDECTINRVTTTVDVKFTLPKLAKDTIANQDAQNRWKRYYKALIDHENGHRDYGIKAANEIEEALLNMDSYETCADLEEAANALAHDIVDENIAENKQYDIDTNHGMNDGAVFP</sequence>
<protein>
    <submittedName>
        <fullName evidence="2">Putative secreted Zn-dependent protease</fullName>
    </submittedName>
</protein>
<evidence type="ECO:0000313" key="2">
    <source>
        <dbReference type="EMBL" id="EIJ41876.1"/>
    </source>
</evidence>
<organism evidence="2 3">
    <name type="scientific">Beggiatoa alba B18LD</name>
    <dbReference type="NCBI Taxonomy" id="395493"/>
    <lineage>
        <taxon>Bacteria</taxon>
        <taxon>Pseudomonadati</taxon>
        <taxon>Pseudomonadota</taxon>
        <taxon>Gammaproteobacteria</taxon>
        <taxon>Thiotrichales</taxon>
        <taxon>Thiotrichaceae</taxon>
        <taxon>Beggiatoa</taxon>
    </lineage>
</organism>
<keyword evidence="3" id="KW-1185">Reference proteome</keyword>
<dbReference type="RefSeq" id="WP_002684217.1">
    <property type="nucleotide sequence ID" value="NZ_JH600070.1"/>
</dbReference>
<keyword evidence="2" id="KW-0378">Hydrolase</keyword>
<dbReference type="Pfam" id="PF06037">
    <property type="entry name" value="DUF922"/>
    <property type="match status" value="1"/>
</dbReference>
<feature type="chain" id="PRO_5003669134" evidence="1">
    <location>
        <begin position="21"/>
        <end position="184"/>
    </location>
</feature>
<name>I3CE33_9GAMM</name>
<dbReference type="AlphaFoldDB" id="I3CE33"/>